<accession>A0ABR7URF7</accession>
<keyword evidence="1" id="KW-0732">Signal</keyword>
<reference evidence="2 3" key="1">
    <citation type="journal article" date="2020" name="Microbiol. Res.">
        <title>Flavobacterium pokkalii sp. nov., a novel plant growth promoting native rhizobacteria isolated from pokkali rice grown in coastal saline affected agricultural regions of southern India, Kerala.</title>
        <authorList>
            <person name="Menon R.R."/>
            <person name="Kumari S."/>
            <person name="Viver T."/>
            <person name="Rameshkumar N."/>
        </authorList>
    </citation>
    <scope>NUCLEOTIDE SEQUENCE [LARGE SCALE GENOMIC DNA]</scope>
    <source>
        <strain evidence="2 3">L1I52</strain>
    </source>
</reference>
<dbReference type="Gene3D" id="2.60.120.200">
    <property type="match status" value="1"/>
</dbReference>
<dbReference type="PROSITE" id="PS51257">
    <property type="entry name" value="PROKAR_LIPOPROTEIN"/>
    <property type="match status" value="1"/>
</dbReference>
<feature type="chain" id="PRO_5045164610" description="Lipoprotein" evidence="1">
    <location>
        <begin position="21"/>
        <end position="230"/>
    </location>
</feature>
<gene>
    <name evidence="2" type="ORF">B6A10_07405</name>
</gene>
<dbReference type="Proteomes" id="UP000661715">
    <property type="component" value="Unassembled WGS sequence"/>
</dbReference>
<evidence type="ECO:0000313" key="3">
    <source>
        <dbReference type="Proteomes" id="UP000661715"/>
    </source>
</evidence>
<name>A0ABR7URF7_9FLAO</name>
<organism evidence="2 3">
    <name type="scientific">Flavobacterium pokkalii</name>
    <dbReference type="NCBI Taxonomy" id="1940408"/>
    <lineage>
        <taxon>Bacteria</taxon>
        <taxon>Pseudomonadati</taxon>
        <taxon>Bacteroidota</taxon>
        <taxon>Flavobacteriia</taxon>
        <taxon>Flavobacteriales</taxon>
        <taxon>Flavobacteriaceae</taxon>
        <taxon>Flavobacterium</taxon>
    </lineage>
</organism>
<dbReference type="EMBL" id="NASZ01000008">
    <property type="protein sequence ID" value="MBD0725001.1"/>
    <property type="molecule type" value="Genomic_DNA"/>
</dbReference>
<evidence type="ECO:0000313" key="2">
    <source>
        <dbReference type="EMBL" id="MBD0725001.1"/>
    </source>
</evidence>
<proteinExistence type="predicted"/>
<feature type="signal peptide" evidence="1">
    <location>
        <begin position="1"/>
        <end position="20"/>
    </location>
</feature>
<dbReference type="RefSeq" id="WP_188220355.1">
    <property type="nucleotide sequence ID" value="NZ_NASZ01000008.1"/>
</dbReference>
<evidence type="ECO:0008006" key="4">
    <source>
        <dbReference type="Google" id="ProtNLM"/>
    </source>
</evidence>
<protein>
    <recommendedName>
        <fullName evidence="4">Lipoprotein</fullName>
    </recommendedName>
</protein>
<sequence>MKIKIIIACFVLLTSLFSCKTIFSEDFNNNDNNWELYKDNKEFLVNIAEGKLHIEKFSLNRINNGCLWYKKEIKNFDTSKDFSIQFMAKIIKFEDVVNHIDFQWGDLNGNQKRLYQIEFGTSGLIRLNYFDKGWSYLFEKNLPIKYTSSNQFSVQLKNKDKTVYYPVNANAFNKYEIIQKGNYCTIKINDIKVLSKKIKIITGNSIGIQQCLRSSWEIDKIVIKQQNNEQ</sequence>
<comment type="caution">
    <text evidence="2">The sequence shown here is derived from an EMBL/GenBank/DDBJ whole genome shotgun (WGS) entry which is preliminary data.</text>
</comment>
<keyword evidence="3" id="KW-1185">Reference proteome</keyword>
<evidence type="ECO:0000256" key="1">
    <source>
        <dbReference type="SAM" id="SignalP"/>
    </source>
</evidence>